<keyword evidence="1" id="KW-0812">Transmembrane</keyword>
<protein>
    <submittedName>
        <fullName evidence="2">Uncharacterized protein</fullName>
    </submittedName>
</protein>
<feature type="transmembrane region" description="Helical" evidence="1">
    <location>
        <begin position="22"/>
        <end position="43"/>
    </location>
</feature>
<reference evidence="2" key="1">
    <citation type="submission" date="2020-11" db="EMBL/GenBank/DDBJ databases">
        <authorList>
            <person name="Tran Van P."/>
        </authorList>
    </citation>
    <scope>NUCLEOTIDE SEQUENCE</scope>
</reference>
<name>A0A7R9MH09_9ACAR</name>
<evidence type="ECO:0000313" key="2">
    <source>
        <dbReference type="EMBL" id="CAD7660107.1"/>
    </source>
</evidence>
<accession>A0A7R9MH09</accession>
<feature type="transmembrane region" description="Helical" evidence="1">
    <location>
        <begin position="63"/>
        <end position="83"/>
    </location>
</feature>
<dbReference type="EMBL" id="CAJPVJ010019282">
    <property type="protein sequence ID" value="CAG2177245.1"/>
    <property type="molecule type" value="Genomic_DNA"/>
</dbReference>
<sequence>MAFGVSYCGNCPIFNNYVLKKAILISYDVIVIVSFGLFEYFAFSDDVFVRLFSKTTNKGVMSILFRFSALSMAIEFFAIKGLLLKNGWDLIKAIRNTVCPLGTMSVSRFQTHMIDLFLATMAIMCAFQLPINFTSLDKSLTNVYSEEKLKTIGFFIVGLFYSMNKFSVTSLMLFTAFAIQKLISDWTNGLKRNNIKIQVLCENILSLRTQLEIINELMGIIMLIKVFVNAMFMSSAVCTMSVGFIPANAIVGISGFTITSVVDIVFMCYSSQIMINAMAKLCKQVEKTLITDTFYGGDQGGDSYKQLNVILSMRDSIRLKVLSLFDLKTVTILAVV</sequence>
<gene>
    <name evidence="2" type="ORF">ONB1V03_LOCUS16677</name>
</gene>
<feature type="transmembrane region" description="Helical" evidence="1">
    <location>
        <begin position="217"/>
        <end position="237"/>
    </location>
</feature>
<proteinExistence type="predicted"/>
<feature type="transmembrane region" description="Helical" evidence="1">
    <location>
        <begin position="249"/>
        <end position="269"/>
    </location>
</feature>
<keyword evidence="1" id="KW-0472">Membrane</keyword>
<evidence type="ECO:0000313" key="3">
    <source>
        <dbReference type="Proteomes" id="UP000728032"/>
    </source>
</evidence>
<dbReference type="OrthoDB" id="6531772at2759"/>
<evidence type="ECO:0000256" key="1">
    <source>
        <dbReference type="SAM" id="Phobius"/>
    </source>
</evidence>
<keyword evidence="3" id="KW-1185">Reference proteome</keyword>
<feature type="non-terminal residue" evidence="2">
    <location>
        <position position="1"/>
    </location>
</feature>
<dbReference type="Proteomes" id="UP000728032">
    <property type="component" value="Unassembled WGS sequence"/>
</dbReference>
<dbReference type="EMBL" id="OC934107">
    <property type="protein sequence ID" value="CAD7660107.1"/>
    <property type="molecule type" value="Genomic_DNA"/>
</dbReference>
<dbReference type="AlphaFoldDB" id="A0A7R9MH09"/>
<feature type="transmembrane region" description="Helical" evidence="1">
    <location>
        <begin position="113"/>
        <end position="131"/>
    </location>
</feature>
<feature type="transmembrane region" description="Helical" evidence="1">
    <location>
        <begin position="151"/>
        <end position="174"/>
    </location>
</feature>
<organism evidence="2">
    <name type="scientific">Oppiella nova</name>
    <dbReference type="NCBI Taxonomy" id="334625"/>
    <lineage>
        <taxon>Eukaryota</taxon>
        <taxon>Metazoa</taxon>
        <taxon>Ecdysozoa</taxon>
        <taxon>Arthropoda</taxon>
        <taxon>Chelicerata</taxon>
        <taxon>Arachnida</taxon>
        <taxon>Acari</taxon>
        <taxon>Acariformes</taxon>
        <taxon>Sarcoptiformes</taxon>
        <taxon>Oribatida</taxon>
        <taxon>Brachypylina</taxon>
        <taxon>Oppioidea</taxon>
        <taxon>Oppiidae</taxon>
        <taxon>Oppiella</taxon>
    </lineage>
</organism>
<keyword evidence="1" id="KW-1133">Transmembrane helix</keyword>